<dbReference type="GO" id="GO:0001681">
    <property type="term" value="F:sialate O-acetylesterase activity"/>
    <property type="evidence" value="ECO:0007669"/>
    <property type="project" value="InterPro"/>
</dbReference>
<dbReference type="PANTHER" id="PTHR22901">
    <property type="entry name" value="SIALATE O-ACETYLESTERASE"/>
    <property type="match status" value="1"/>
</dbReference>
<reference evidence="4" key="1">
    <citation type="submission" date="2017-01" db="EMBL/GenBank/DDBJ databases">
        <authorList>
            <person name="Varghese N."/>
            <person name="Submissions S."/>
        </authorList>
    </citation>
    <scope>NUCLEOTIDE SEQUENCE [LARGE SCALE GENOMIC DNA]</scope>
    <source>
        <strain evidence="4">DSM 46698</strain>
    </source>
</reference>
<dbReference type="AlphaFoldDB" id="A0A1N7MTK4"/>
<dbReference type="GO" id="GO:0005975">
    <property type="term" value="P:carbohydrate metabolic process"/>
    <property type="evidence" value="ECO:0007669"/>
    <property type="project" value="TreeGrafter"/>
</dbReference>
<evidence type="ECO:0000313" key="4">
    <source>
        <dbReference type="Proteomes" id="UP000186026"/>
    </source>
</evidence>
<evidence type="ECO:0000256" key="1">
    <source>
        <dbReference type="ARBA" id="ARBA00022801"/>
    </source>
</evidence>
<gene>
    <name evidence="3" type="ORF">SAMN05421761_107128</name>
</gene>
<dbReference type="Pfam" id="PF03629">
    <property type="entry name" value="SASA"/>
    <property type="match status" value="2"/>
</dbReference>
<keyword evidence="1" id="KW-0378">Hydrolase</keyword>
<evidence type="ECO:0000259" key="2">
    <source>
        <dbReference type="Pfam" id="PF03629"/>
    </source>
</evidence>
<evidence type="ECO:0000313" key="3">
    <source>
        <dbReference type="EMBL" id="SIS89416.1"/>
    </source>
</evidence>
<protein>
    <submittedName>
        <fullName evidence="3">Sialate O-acetylesterase</fullName>
    </submittedName>
</protein>
<dbReference type="InterPro" id="IPR008979">
    <property type="entry name" value="Galactose-bd-like_sf"/>
</dbReference>
<dbReference type="OrthoDB" id="9816001at2"/>
<feature type="domain" description="Sialate O-acetylesterase" evidence="2">
    <location>
        <begin position="411"/>
        <end position="520"/>
    </location>
</feature>
<dbReference type="STRING" id="529505.SAMN05421761_107128"/>
<dbReference type="SUPFAM" id="SSF52266">
    <property type="entry name" value="SGNH hydrolase"/>
    <property type="match status" value="1"/>
</dbReference>
<keyword evidence="4" id="KW-1185">Reference proteome</keyword>
<organism evidence="3 4">
    <name type="scientific">Belliella pelovolcani</name>
    <dbReference type="NCBI Taxonomy" id="529505"/>
    <lineage>
        <taxon>Bacteria</taxon>
        <taxon>Pseudomonadati</taxon>
        <taxon>Bacteroidota</taxon>
        <taxon>Cytophagia</taxon>
        <taxon>Cytophagales</taxon>
        <taxon>Cyclobacteriaceae</taxon>
        <taxon>Belliella</taxon>
    </lineage>
</organism>
<dbReference type="SUPFAM" id="SSF49785">
    <property type="entry name" value="Galactose-binding domain-like"/>
    <property type="match status" value="1"/>
</dbReference>
<dbReference type="RefSeq" id="WP_076501001.1">
    <property type="nucleotide sequence ID" value="NZ_FTOP01000007.1"/>
</dbReference>
<dbReference type="InterPro" id="IPR005181">
    <property type="entry name" value="SASA"/>
</dbReference>
<feature type="domain" description="Sialate O-acetylesterase" evidence="2">
    <location>
        <begin position="105"/>
        <end position="209"/>
    </location>
</feature>
<dbReference type="EMBL" id="FTOP01000007">
    <property type="protein sequence ID" value="SIS89416.1"/>
    <property type="molecule type" value="Genomic_DNA"/>
</dbReference>
<dbReference type="PANTHER" id="PTHR22901:SF0">
    <property type="entry name" value="SIALATE O-ACETYLESTERASE"/>
    <property type="match status" value="1"/>
</dbReference>
<dbReference type="Gene3D" id="3.40.50.1110">
    <property type="entry name" value="SGNH hydrolase"/>
    <property type="match status" value="2"/>
</dbReference>
<proteinExistence type="predicted"/>
<name>A0A1N7MTK4_9BACT</name>
<sequence>MNRFLPFFILLSVVSIIDAFAEIRLPALISDGLVLQRDIPVNIWGWATADSKITVEISGIKVSGTVDNQGAWKLILPAAQSGGPYVLKISSETESLEISDVWFGEVWVCSGQSNMETTMERVEPMFPEEFDRPYQHRIKYFDVPDDYSFTGAKHDLKGGKWVAVKPETIRSFAAISYFFAKKLQEEYDVAVGVINASVGGSPIQAWLGEQALKSFPKDYDEAIYYQKPGIIDSIEQADRARFNHWKDSLEAVDLGLKKSRINWFESAFVPSGWSKLEYVDLFPAEEGYAINGVYWLRKEFYLDFDPSESEVARLLLGTLIDSDQTYVNGELVGSTGYRYPPRRYEVPSDFLKRGKNVITIRLVSENGRGGFVTEKPYQLEIKGQIIDLSKDWSYQLGAKMPPAPTQTAIRFKPMGLYNAMIAPLHNMTIKGLLWYQGESNVGQAQLYDKQLEALIYSLRASWGEEALPFIFVQLPNYLEASDQPQESGWAEMREVQRLALRHPNTGMAITIDVGEANDIHPLDKKTVAERLVLQAMKVAYFEKDMVFSGPVFKKGRVKRNRLILDFDEKGSGLTTIQGNRLGGFSLKDHTGSFQWVAAKIHNNQVEIMLPNNLNPVSVRYGWANNPVNANLINKEGMPASPFQFELSF</sequence>
<dbReference type="Proteomes" id="UP000186026">
    <property type="component" value="Unassembled WGS sequence"/>
</dbReference>
<accession>A0A1N7MTK4</accession>
<dbReference type="InterPro" id="IPR036514">
    <property type="entry name" value="SGNH_hydro_sf"/>
</dbReference>
<dbReference type="InterPro" id="IPR039329">
    <property type="entry name" value="SIAE"/>
</dbReference>